<name>A0A1L9RYQ0_ASPWE</name>
<evidence type="ECO:0000259" key="3">
    <source>
        <dbReference type="Pfam" id="PF14479"/>
    </source>
</evidence>
<proteinExistence type="predicted"/>
<feature type="domain" description="Prion-inhibition and propagation HeLo" evidence="3">
    <location>
        <begin position="7"/>
        <end position="201"/>
    </location>
</feature>
<dbReference type="OrthoDB" id="20872at2759"/>
<dbReference type="Gene3D" id="1.20.120.1020">
    <property type="entry name" value="Prion-inhibition and propagation, HeLo domain"/>
    <property type="match status" value="1"/>
</dbReference>
<feature type="compositionally biased region" description="Polar residues" evidence="2">
    <location>
        <begin position="249"/>
        <end position="259"/>
    </location>
</feature>
<dbReference type="InterPro" id="IPR029498">
    <property type="entry name" value="HeLo_dom"/>
</dbReference>
<dbReference type="InterPro" id="IPR038305">
    <property type="entry name" value="HeLo_sf"/>
</dbReference>
<dbReference type="Pfam" id="PF14479">
    <property type="entry name" value="HeLo"/>
    <property type="match status" value="1"/>
</dbReference>
<gene>
    <name evidence="4" type="ORF">ASPWEDRAFT_33430</name>
</gene>
<dbReference type="GeneID" id="63749633"/>
<dbReference type="VEuPathDB" id="FungiDB:ASPWEDRAFT_33430"/>
<evidence type="ECO:0000313" key="4">
    <source>
        <dbReference type="EMBL" id="OJJ40096.1"/>
    </source>
</evidence>
<organism evidence="4 5">
    <name type="scientific">Aspergillus wentii DTO 134E9</name>
    <dbReference type="NCBI Taxonomy" id="1073089"/>
    <lineage>
        <taxon>Eukaryota</taxon>
        <taxon>Fungi</taxon>
        <taxon>Dikarya</taxon>
        <taxon>Ascomycota</taxon>
        <taxon>Pezizomycotina</taxon>
        <taxon>Eurotiomycetes</taxon>
        <taxon>Eurotiomycetidae</taxon>
        <taxon>Eurotiales</taxon>
        <taxon>Aspergillaceae</taxon>
        <taxon>Aspergillus</taxon>
        <taxon>Aspergillus subgen. Cremei</taxon>
    </lineage>
</organism>
<keyword evidence="1" id="KW-0175">Coiled coil</keyword>
<dbReference type="EMBL" id="KV878209">
    <property type="protein sequence ID" value="OJJ40096.1"/>
    <property type="molecule type" value="Genomic_DNA"/>
</dbReference>
<dbReference type="AlphaFoldDB" id="A0A1L9RYQ0"/>
<sequence length="259" mass="29099">MANVETALSLFQFSIETLGRIQLAREFQDDFDTHQLKLDIIQLRLSRWGELAGISTVDNAQKNANESQHQATLTAVKTILGEIQDCLVKARREAEKLRKKLDLHGAEALDPESCLPIDLKKIRTRFMESLRKRKVQAVKVGESIKWVFYKKEHFDKFVANISELLDGLEKTIPEEDREKLRQLSDEECKGISKSNMEELKDIVEGCDPWLESSVDEKLASGAGTVINQSHNTGSTVGIHHGDNKGVSYGANSTQTNTFS</sequence>
<evidence type="ECO:0000313" key="5">
    <source>
        <dbReference type="Proteomes" id="UP000184383"/>
    </source>
</evidence>
<protein>
    <recommendedName>
        <fullName evidence="3">Prion-inhibition and propagation HeLo domain-containing protein</fullName>
    </recommendedName>
</protein>
<dbReference type="RefSeq" id="XP_040693772.1">
    <property type="nucleotide sequence ID" value="XM_040833785.1"/>
</dbReference>
<dbReference type="PANTHER" id="PTHR37542">
    <property type="entry name" value="HELO DOMAIN-CONTAINING PROTEIN-RELATED"/>
    <property type="match status" value="1"/>
</dbReference>
<feature type="region of interest" description="Disordered" evidence="2">
    <location>
        <begin position="230"/>
        <end position="259"/>
    </location>
</feature>
<keyword evidence="5" id="KW-1185">Reference proteome</keyword>
<accession>A0A1L9RYQ0</accession>
<dbReference type="PANTHER" id="PTHR37542:SF3">
    <property type="entry name" value="PRION-INHIBITION AND PROPAGATION HELO DOMAIN-CONTAINING PROTEIN"/>
    <property type="match status" value="1"/>
</dbReference>
<feature type="coiled-coil region" evidence="1">
    <location>
        <begin position="80"/>
        <end position="107"/>
    </location>
</feature>
<dbReference type="Proteomes" id="UP000184383">
    <property type="component" value="Unassembled WGS sequence"/>
</dbReference>
<evidence type="ECO:0000256" key="1">
    <source>
        <dbReference type="SAM" id="Coils"/>
    </source>
</evidence>
<evidence type="ECO:0000256" key="2">
    <source>
        <dbReference type="SAM" id="MobiDB-lite"/>
    </source>
</evidence>
<reference evidence="5" key="1">
    <citation type="journal article" date="2017" name="Genome Biol.">
        <title>Comparative genomics reveals high biological diversity and specific adaptations in the industrially and medically important fungal genus Aspergillus.</title>
        <authorList>
            <person name="de Vries R.P."/>
            <person name="Riley R."/>
            <person name="Wiebenga A."/>
            <person name="Aguilar-Osorio G."/>
            <person name="Amillis S."/>
            <person name="Uchima C.A."/>
            <person name="Anderluh G."/>
            <person name="Asadollahi M."/>
            <person name="Askin M."/>
            <person name="Barry K."/>
            <person name="Battaglia E."/>
            <person name="Bayram O."/>
            <person name="Benocci T."/>
            <person name="Braus-Stromeyer S.A."/>
            <person name="Caldana C."/>
            <person name="Canovas D."/>
            <person name="Cerqueira G.C."/>
            <person name="Chen F."/>
            <person name="Chen W."/>
            <person name="Choi C."/>
            <person name="Clum A."/>
            <person name="Dos Santos R.A."/>
            <person name="Damasio A.R."/>
            <person name="Diallinas G."/>
            <person name="Emri T."/>
            <person name="Fekete E."/>
            <person name="Flipphi M."/>
            <person name="Freyberg S."/>
            <person name="Gallo A."/>
            <person name="Gournas C."/>
            <person name="Habgood R."/>
            <person name="Hainaut M."/>
            <person name="Harispe M.L."/>
            <person name="Henrissat B."/>
            <person name="Hilden K.S."/>
            <person name="Hope R."/>
            <person name="Hossain A."/>
            <person name="Karabika E."/>
            <person name="Karaffa L."/>
            <person name="Karanyi Z."/>
            <person name="Krasevec N."/>
            <person name="Kuo A."/>
            <person name="Kusch H."/>
            <person name="LaButti K."/>
            <person name="Lagendijk E.L."/>
            <person name="Lapidus A."/>
            <person name="Levasseur A."/>
            <person name="Lindquist E."/>
            <person name="Lipzen A."/>
            <person name="Logrieco A.F."/>
            <person name="MacCabe A."/>
            <person name="Maekelae M.R."/>
            <person name="Malavazi I."/>
            <person name="Melin P."/>
            <person name="Meyer V."/>
            <person name="Mielnichuk N."/>
            <person name="Miskei M."/>
            <person name="Molnar A.P."/>
            <person name="Mule G."/>
            <person name="Ngan C.Y."/>
            <person name="Orejas M."/>
            <person name="Orosz E."/>
            <person name="Ouedraogo J.P."/>
            <person name="Overkamp K.M."/>
            <person name="Park H.-S."/>
            <person name="Perrone G."/>
            <person name="Piumi F."/>
            <person name="Punt P.J."/>
            <person name="Ram A.F."/>
            <person name="Ramon A."/>
            <person name="Rauscher S."/>
            <person name="Record E."/>
            <person name="Riano-Pachon D.M."/>
            <person name="Robert V."/>
            <person name="Roehrig J."/>
            <person name="Ruller R."/>
            <person name="Salamov A."/>
            <person name="Salih N.S."/>
            <person name="Samson R.A."/>
            <person name="Sandor E."/>
            <person name="Sanguinetti M."/>
            <person name="Schuetze T."/>
            <person name="Sepcic K."/>
            <person name="Shelest E."/>
            <person name="Sherlock G."/>
            <person name="Sophianopoulou V."/>
            <person name="Squina F.M."/>
            <person name="Sun H."/>
            <person name="Susca A."/>
            <person name="Todd R.B."/>
            <person name="Tsang A."/>
            <person name="Unkles S.E."/>
            <person name="van de Wiele N."/>
            <person name="van Rossen-Uffink D."/>
            <person name="Oliveira J.V."/>
            <person name="Vesth T.C."/>
            <person name="Visser J."/>
            <person name="Yu J.-H."/>
            <person name="Zhou M."/>
            <person name="Andersen M.R."/>
            <person name="Archer D.B."/>
            <person name="Baker S.E."/>
            <person name="Benoit I."/>
            <person name="Brakhage A.A."/>
            <person name="Braus G.H."/>
            <person name="Fischer R."/>
            <person name="Frisvad J.C."/>
            <person name="Goldman G.H."/>
            <person name="Houbraken J."/>
            <person name="Oakley B."/>
            <person name="Pocsi I."/>
            <person name="Scazzocchio C."/>
            <person name="Seiboth B."/>
            <person name="vanKuyk P.A."/>
            <person name="Wortman J."/>
            <person name="Dyer P.S."/>
            <person name="Grigoriev I.V."/>
        </authorList>
    </citation>
    <scope>NUCLEOTIDE SEQUENCE [LARGE SCALE GENOMIC DNA]</scope>
    <source>
        <strain evidence="5">DTO 134E9</strain>
    </source>
</reference>